<comment type="caution">
    <text evidence="2">The sequence shown here is derived from an EMBL/GenBank/DDBJ whole genome shotgun (WGS) entry which is preliminary data.</text>
</comment>
<evidence type="ECO:0000313" key="2">
    <source>
        <dbReference type="EMBL" id="NGO68243.1"/>
    </source>
</evidence>
<evidence type="ECO:0000259" key="1">
    <source>
        <dbReference type="Pfam" id="PF09250"/>
    </source>
</evidence>
<dbReference type="Pfam" id="PF09250">
    <property type="entry name" value="Prim-Pol"/>
    <property type="match status" value="1"/>
</dbReference>
<reference evidence="2 3" key="1">
    <citation type="submission" date="2020-02" db="EMBL/GenBank/DDBJ databases">
        <title>Whole-genome analyses of novel actinobacteria.</title>
        <authorList>
            <person name="Sahin N."/>
            <person name="Tatar D."/>
        </authorList>
    </citation>
    <scope>NUCLEOTIDE SEQUENCE [LARGE SCALE GENOMIC DNA]</scope>
    <source>
        <strain evidence="2 3">SB3404</strain>
    </source>
</reference>
<sequence length="194" mass="20746">MENRTCEQCGGPMPIMARAHAVTCSPRCRKARSRARRTVPAELAQRPRWVRRTSSKVPVAVDGAVASSTDPETWSTYRAAAASTAGAGLGFVLDGDGVVCLDLDHALDDQGEALPWAQRILDAAGPTWVERSVSGEGLHVWGTGALPRGRRITVDGGGSVELYGDGRYIAVTADTWGDTPRRLGDLRHVLDSLL</sequence>
<gene>
    <name evidence="2" type="ORF">G5C65_07725</name>
</gene>
<name>A0A6G4WTB5_9ACTN</name>
<feature type="domain" description="DNA primase/polymerase bifunctional N-terminal" evidence="1">
    <location>
        <begin position="52"/>
        <end position="172"/>
    </location>
</feature>
<protein>
    <submittedName>
        <fullName evidence="2">DNA primase</fullName>
    </submittedName>
</protein>
<dbReference type="Proteomes" id="UP000477722">
    <property type="component" value="Unassembled WGS sequence"/>
</dbReference>
<proteinExistence type="predicted"/>
<dbReference type="InterPro" id="IPR015330">
    <property type="entry name" value="DNA_primase/pol_bifunc_N"/>
</dbReference>
<dbReference type="AlphaFoldDB" id="A0A6G4WTB5"/>
<evidence type="ECO:0000313" key="3">
    <source>
        <dbReference type="Proteomes" id="UP000477722"/>
    </source>
</evidence>
<organism evidence="2 3">
    <name type="scientific">Streptomyces boncukensis</name>
    <dbReference type="NCBI Taxonomy" id="2711219"/>
    <lineage>
        <taxon>Bacteria</taxon>
        <taxon>Bacillati</taxon>
        <taxon>Actinomycetota</taxon>
        <taxon>Actinomycetes</taxon>
        <taxon>Kitasatosporales</taxon>
        <taxon>Streptomycetaceae</taxon>
        <taxon>Streptomyces</taxon>
    </lineage>
</organism>
<dbReference type="EMBL" id="JAAKZZ010000049">
    <property type="protein sequence ID" value="NGO68243.1"/>
    <property type="molecule type" value="Genomic_DNA"/>
</dbReference>
<keyword evidence="3" id="KW-1185">Reference proteome</keyword>
<accession>A0A6G4WTB5</accession>
<dbReference type="RefSeq" id="WP_165297896.1">
    <property type="nucleotide sequence ID" value="NZ_JAAKZZ010000049.1"/>
</dbReference>